<dbReference type="Proteomes" id="UP000265080">
    <property type="component" value="Chromosome 18"/>
</dbReference>
<keyword evidence="2" id="KW-0391">Immunity</keyword>
<dbReference type="InterPro" id="IPR003599">
    <property type="entry name" value="Ig_sub"/>
</dbReference>
<evidence type="ECO:0000313" key="5">
    <source>
        <dbReference type="Proteomes" id="UP000265080"/>
    </source>
</evidence>
<reference evidence="4" key="3">
    <citation type="submission" date="2025-09" db="UniProtKB">
        <authorList>
            <consortium name="Ensembl"/>
        </authorList>
    </citation>
    <scope>IDENTIFICATION</scope>
</reference>
<evidence type="ECO:0000259" key="3">
    <source>
        <dbReference type="PROSITE" id="PS50835"/>
    </source>
</evidence>
<sequence>MDISTETSSDCQSFCCGHQVTIKKLSVRSNFKISHVTVTFYCLCTGFIDGSDVTQTSILWKKQGEDATIDCSHTKSALYFYMYWYRQLPGETMKLIVFTTKGINNHDFGDFNGRKHSNLSISTVSVNDSAVYFCAASRHSAADDTHVNTKTLLCRLTVLHTITHCVVRLRQTI</sequence>
<dbReference type="OMA" id="HDFGDFN"/>
<dbReference type="GO" id="GO:0007166">
    <property type="term" value="P:cell surface receptor signaling pathway"/>
    <property type="evidence" value="ECO:0007669"/>
    <property type="project" value="TreeGrafter"/>
</dbReference>
<dbReference type="InterPro" id="IPR007110">
    <property type="entry name" value="Ig-like_dom"/>
</dbReference>
<evidence type="ECO:0000313" key="4">
    <source>
        <dbReference type="Ensembl" id="ENSAPEP00000010143.1"/>
    </source>
</evidence>
<dbReference type="Ensembl" id="ENSAPET00000010418.1">
    <property type="protein sequence ID" value="ENSAPEP00000010143.1"/>
    <property type="gene ID" value="ENSAPEG00000007281.1"/>
</dbReference>
<dbReference type="InterPro" id="IPR036179">
    <property type="entry name" value="Ig-like_dom_sf"/>
</dbReference>
<dbReference type="Gene3D" id="2.60.40.10">
    <property type="entry name" value="Immunoglobulins"/>
    <property type="match status" value="1"/>
</dbReference>
<feature type="domain" description="Ig-like" evidence="3">
    <location>
        <begin position="37"/>
        <end position="153"/>
    </location>
</feature>
<protein>
    <recommendedName>
        <fullName evidence="3">Ig-like domain-containing protein</fullName>
    </recommendedName>
</protein>
<proteinExistence type="predicted"/>
<dbReference type="PANTHER" id="PTHR23268">
    <property type="entry name" value="T-CELL RECEPTOR BETA CHAIN"/>
    <property type="match status" value="1"/>
</dbReference>
<evidence type="ECO:0000256" key="2">
    <source>
        <dbReference type="ARBA" id="ARBA00022859"/>
    </source>
</evidence>
<dbReference type="InterPro" id="IPR013106">
    <property type="entry name" value="Ig_V-set"/>
</dbReference>
<dbReference type="GO" id="GO:0005886">
    <property type="term" value="C:plasma membrane"/>
    <property type="evidence" value="ECO:0007669"/>
    <property type="project" value="TreeGrafter"/>
</dbReference>
<dbReference type="GeneTree" id="ENSGT01110000267800"/>
<dbReference type="SUPFAM" id="SSF48726">
    <property type="entry name" value="Immunoglobulin"/>
    <property type="match status" value="1"/>
</dbReference>
<dbReference type="GO" id="GO:0002376">
    <property type="term" value="P:immune system process"/>
    <property type="evidence" value="ECO:0007669"/>
    <property type="project" value="UniProtKB-KW"/>
</dbReference>
<dbReference type="InterPro" id="IPR050413">
    <property type="entry name" value="TCR_beta_variable"/>
</dbReference>
<dbReference type="Pfam" id="PF07686">
    <property type="entry name" value="V-set"/>
    <property type="match status" value="1"/>
</dbReference>
<reference evidence="4 5" key="1">
    <citation type="submission" date="2018-03" db="EMBL/GenBank/DDBJ databases">
        <title>Finding Nemo's genes: A chromosome-scale reference assembly of the genome of the orange clownfish Amphiprion percula.</title>
        <authorList>
            <person name="Lehmann R."/>
        </authorList>
    </citation>
    <scope>NUCLEOTIDE SEQUENCE</scope>
</reference>
<organism evidence="4 5">
    <name type="scientific">Amphiprion percula</name>
    <name type="common">Orange clownfish</name>
    <name type="synonym">Lutjanus percula</name>
    <dbReference type="NCBI Taxonomy" id="161767"/>
    <lineage>
        <taxon>Eukaryota</taxon>
        <taxon>Metazoa</taxon>
        <taxon>Chordata</taxon>
        <taxon>Craniata</taxon>
        <taxon>Vertebrata</taxon>
        <taxon>Euteleostomi</taxon>
        <taxon>Actinopterygii</taxon>
        <taxon>Neopterygii</taxon>
        <taxon>Teleostei</taxon>
        <taxon>Neoteleostei</taxon>
        <taxon>Acanthomorphata</taxon>
        <taxon>Ovalentaria</taxon>
        <taxon>Pomacentridae</taxon>
        <taxon>Amphiprion</taxon>
    </lineage>
</organism>
<dbReference type="SMART" id="SM00406">
    <property type="entry name" value="IGv"/>
    <property type="match status" value="1"/>
</dbReference>
<dbReference type="PANTHER" id="PTHR23268:SF102">
    <property type="entry name" value="IMMUNOGLOBULIN V-SET DOMAIN-CONTAINING PROTEIN"/>
    <property type="match status" value="1"/>
</dbReference>
<evidence type="ECO:0000256" key="1">
    <source>
        <dbReference type="ARBA" id="ARBA00022729"/>
    </source>
</evidence>
<dbReference type="SMART" id="SM00409">
    <property type="entry name" value="IG"/>
    <property type="match status" value="1"/>
</dbReference>
<dbReference type="STRING" id="161767.ENSAPEP00000010143"/>
<accession>A0A3P8SBW8</accession>
<reference evidence="4" key="2">
    <citation type="submission" date="2025-08" db="UniProtKB">
        <authorList>
            <consortium name="Ensembl"/>
        </authorList>
    </citation>
    <scope>IDENTIFICATION</scope>
</reference>
<keyword evidence="1" id="KW-0732">Signal</keyword>
<keyword evidence="5" id="KW-1185">Reference proteome</keyword>
<dbReference type="AlphaFoldDB" id="A0A3P8SBW8"/>
<dbReference type="InterPro" id="IPR013783">
    <property type="entry name" value="Ig-like_fold"/>
</dbReference>
<dbReference type="PROSITE" id="PS50835">
    <property type="entry name" value="IG_LIKE"/>
    <property type="match status" value="1"/>
</dbReference>
<name>A0A3P8SBW8_AMPPE</name>